<comment type="caution">
    <text evidence="2">The sequence shown here is derived from an EMBL/GenBank/DDBJ whole genome shotgun (WGS) entry which is preliminary data.</text>
</comment>
<accession>A0A2A9E4D3</accession>
<dbReference type="EMBL" id="PDJG01000001">
    <property type="protein sequence ID" value="PFG33411.1"/>
    <property type="molecule type" value="Genomic_DNA"/>
</dbReference>
<sequence length="277" mass="30886">MRRHAANGRRRDSRSGSHCRSSRNGQVLHGRHVVHHDHHRHGRTKDAGPRDPVGSCRRSSDGTHERCRAAGATRIRSYLNPMHVVRCCTRQYVAPVRQNDRHDAVHGCRRTTRSTGCPEPGVSQSCRNGEGATDESRSLRTAILLRTAGRRDEDGHRRCVLLHDRSGPAVRRSGRRAVNEAPVNETRSCPTLVRHPVGRRDADHGRHAANATHSCLGSADASRRSSHGVGPNADQRRIHPTVVHRQHHVGRDADHDHRRSAQHPDRRGASAPRSRRG</sequence>
<feature type="region of interest" description="Disordered" evidence="1">
    <location>
        <begin position="167"/>
        <end position="277"/>
    </location>
</feature>
<feature type="compositionally biased region" description="Basic residues" evidence="1">
    <location>
        <begin position="29"/>
        <end position="43"/>
    </location>
</feature>
<dbReference type="Proteomes" id="UP000225548">
    <property type="component" value="Unassembled WGS sequence"/>
</dbReference>
<dbReference type="AlphaFoldDB" id="A0A2A9E4D3"/>
<feature type="compositionally biased region" description="Basic and acidic residues" evidence="1">
    <location>
        <begin position="249"/>
        <end position="268"/>
    </location>
</feature>
<feature type="region of interest" description="Disordered" evidence="1">
    <location>
        <begin position="109"/>
        <end position="133"/>
    </location>
</feature>
<protein>
    <submittedName>
        <fullName evidence="2">Uncharacterized protein</fullName>
    </submittedName>
</protein>
<reference evidence="2 3" key="1">
    <citation type="submission" date="2017-10" db="EMBL/GenBank/DDBJ databases">
        <title>Sequencing the genomes of 1000 actinobacteria strains.</title>
        <authorList>
            <person name="Klenk H.-P."/>
        </authorList>
    </citation>
    <scope>NUCLEOTIDE SEQUENCE [LARGE SCALE GENOMIC DNA]</scope>
    <source>
        <strain evidence="2 3">DSM 18966</strain>
    </source>
</reference>
<name>A0A2A9E4D3_9MICO</name>
<keyword evidence="3" id="KW-1185">Reference proteome</keyword>
<feature type="compositionally biased region" description="Basic residues" evidence="1">
    <location>
        <begin position="238"/>
        <end position="248"/>
    </location>
</feature>
<evidence type="ECO:0000256" key="1">
    <source>
        <dbReference type="SAM" id="MobiDB-lite"/>
    </source>
</evidence>
<gene>
    <name evidence="2" type="ORF">ATL42_1284</name>
</gene>
<evidence type="ECO:0000313" key="3">
    <source>
        <dbReference type="Proteomes" id="UP000225548"/>
    </source>
</evidence>
<feature type="compositionally biased region" description="Polar residues" evidence="1">
    <location>
        <begin position="16"/>
        <end position="25"/>
    </location>
</feature>
<organism evidence="2 3">
    <name type="scientific">Sanguibacter antarcticus</name>
    <dbReference type="NCBI Taxonomy" id="372484"/>
    <lineage>
        <taxon>Bacteria</taxon>
        <taxon>Bacillati</taxon>
        <taxon>Actinomycetota</taxon>
        <taxon>Actinomycetes</taxon>
        <taxon>Micrococcales</taxon>
        <taxon>Sanguibacteraceae</taxon>
        <taxon>Sanguibacter</taxon>
    </lineage>
</organism>
<feature type="region of interest" description="Disordered" evidence="1">
    <location>
        <begin position="1"/>
        <end position="66"/>
    </location>
</feature>
<proteinExistence type="predicted"/>
<evidence type="ECO:0000313" key="2">
    <source>
        <dbReference type="EMBL" id="PFG33411.1"/>
    </source>
</evidence>